<dbReference type="EMBL" id="JAUEPT010000061">
    <property type="protein sequence ID" value="KAK0435664.1"/>
    <property type="molecule type" value="Genomic_DNA"/>
</dbReference>
<dbReference type="AlphaFoldDB" id="A0AA39MJ75"/>
<evidence type="ECO:0000313" key="2">
    <source>
        <dbReference type="EMBL" id="KAK0435664.1"/>
    </source>
</evidence>
<sequence length="119" mass="13773">MLTVLKSFGYAIEQLDGTLSNIMTMQPDVREWFARLEIWSEKNNTHHAHITHPKQSHPVPNRYAFSLLPLSPTPGQQEPPRSIRDTSRPVRKVAQVPEAVQHINKQDRVVEDLEVRREC</sequence>
<comment type="caution">
    <text evidence="2">The sequence shown here is derived from an EMBL/GenBank/DDBJ whole genome shotgun (WGS) entry which is preliminary data.</text>
</comment>
<gene>
    <name evidence="2" type="ORF">EV421DRAFT_1222812</name>
</gene>
<accession>A0AA39MJ75</accession>
<evidence type="ECO:0000313" key="3">
    <source>
        <dbReference type="Proteomes" id="UP001175226"/>
    </source>
</evidence>
<name>A0AA39MJ75_9AGAR</name>
<proteinExistence type="predicted"/>
<evidence type="ECO:0000256" key="1">
    <source>
        <dbReference type="SAM" id="MobiDB-lite"/>
    </source>
</evidence>
<feature type="region of interest" description="Disordered" evidence="1">
    <location>
        <begin position="69"/>
        <end position="95"/>
    </location>
</feature>
<reference evidence="2" key="1">
    <citation type="submission" date="2023-06" db="EMBL/GenBank/DDBJ databases">
        <authorList>
            <consortium name="Lawrence Berkeley National Laboratory"/>
            <person name="Ahrendt S."/>
            <person name="Sahu N."/>
            <person name="Indic B."/>
            <person name="Wong-Bajracharya J."/>
            <person name="Merenyi Z."/>
            <person name="Ke H.-M."/>
            <person name="Monk M."/>
            <person name="Kocsube S."/>
            <person name="Drula E."/>
            <person name="Lipzen A."/>
            <person name="Balint B."/>
            <person name="Henrissat B."/>
            <person name="Andreopoulos B."/>
            <person name="Martin F.M."/>
            <person name="Harder C.B."/>
            <person name="Rigling D."/>
            <person name="Ford K.L."/>
            <person name="Foster G.D."/>
            <person name="Pangilinan J."/>
            <person name="Papanicolaou A."/>
            <person name="Barry K."/>
            <person name="LaButti K."/>
            <person name="Viragh M."/>
            <person name="Koriabine M."/>
            <person name="Yan M."/>
            <person name="Riley R."/>
            <person name="Champramary S."/>
            <person name="Plett K.L."/>
            <person name="Tsai I.J."/>
            <person name="Slot J."/>
            <person name="Sipos G."/>
            <person name="Plett J."/>
            <person name="Nagy L.G."/>
            <person name="Grigoriev I.V."/>
        </authorList>
    </citation>
    <scope>NUCLEOTIDE SEQUENCE</scope>
    <source>
        <strain evidence="2">FPL87.14</strain>
    </source>
</reference>
<protein>
    <submittedName>
        <fullName evidence="2">Uncharacterized protein</fullName>
    </submittedName>
</protein>
<dbReference type="Proteomes" id="UP001175226">
    <property type="component" value="Unassembled WGS sequence"/>
</dbReference>
<keyword evidence="3" id="KW-1185">Reference proteome</keyword>
<organism evidence="2 3">
    <name type="scientific">Armillaria borealis</name>
    <dbReference type="NCBI Taxonomy" id="47425"/>
    <lineage>
        <taxon>Eukaryota</taxon>
        <taxon>Fungi</taxon>
        <taxon>Dikarya</taxon>
        <taxon>Basidiomycota</taxon>
        <taxon>Agaricomycotina</taxon>
        <taxon>Agaricomycetes</taxon>
        <taxon>Agaricomycetidae</taxon>
        <taxon>Agaricales</taxon>
        <taxon>Marasmiineae</taxon>
        <taxon>Physalacriaceae</taxon>
        <taxon>Armillaria</taxon>
    </lineage>
</organism>